<dbReference type="Proteomes" id="UP000252355">
    <property type="component" value="Unassembled WGS sequence"/>
</dbReference>
<evidence type="ECO:0000313" key="12">
    <source>
        <dbReference type="EMBL" id="RCK80224.1"/>
    </source>
</evidence>
<evidence type="ECO:0000256" key="6">
    <source>
        <dbReference type="ARBA" id="ARBA00022692"/>
    </source>
</evidence>
<dbReference type="InterPro" id="IPR003004">
    <property type="entry name" value="GspF/PilC"/>
</dbReference>
<dbReference type="PANTHER" id="PTHR30012:SF0">
    <property type="entry name" value="TYPE II SECRETION SYSTEM PROTEIN F-RELATED"/>
    <property type="match status" value="1"/>
</dbReference>
<sequence length="405" mass="44513">MTIQRFAYKALDARGKPLEGFMDARTAEEVGAWLADRQYFVLEITAAPLGTLAALSTRPLTISQREMNYLLLQLSSLLNAGCPLIMSLQALHRQLPAGNLKTLLKDLKEKIETGKSFSDALKNHPRVFSSLFITMVEVGEVGGILDQVLERYAQLYDAMYHIQAKVIRSMIYPAILLVVTIVVAWALLVWVFPNFVANFEGSGQPLPPPTRLVLGVSQFLGSYSWHLLAALVGASFLFAAFRRSERGSRLLGQTGLQIPLLGALLRHVELALFSRTLGTLLKCGVPILTSLGAVERAQGNAVYKEALAEIKAGVARGESLSQGMSRRRDLFPDSLILMADVGERSGNTGDMLEKAGAMYERDLETTIDAVVTLIQPILVIFMAIFVVILALAMYMPLFDLVKMVR</sequence>
<dbReference type="InterPro" id="IPR042094">
    <property type="entry name" value="T2SS_GspF_sf"/>
</dbReference>
<keyword evidence="6 9" id="KW-0812">Transmembrane</keyword>
<evidence type="ECO:0000256" key="10">
    <source>
        <dbReference type="SAM" id="Phobius"/>
    </source>
</evidence>
<evidence type="ECO:0000256" key="2">
    <source>
        <dbReference type="ARBA" id="ARBA00005745"/>
    </source>
</evidence>
<feature type="domain" description="Type II secretion system protein GspF" evidence="11">
    <location>
        <begin position="273"/>
        <end position="396"/>
    </location>
</feature>
<evidence type="ECO:0000256" key="8">
    <source>
        <dbReference type="ARBA" id="ARBA00023136"/>
    </source>
</evidence>
<keyword evidence="7 10" id="KW-1133">Transmembrane helix</keyword>
<evidence type="ECO:0000256" key="5">
    <source>
        <dbReference type="ARBA" id="ARBA00022519"/>
    </source>
</evidence>
<accession>A0A367ZQ01</accession>
<evidence type="ECO:0000256" key="7">
    <source>
        <dbReference type="ARBA" id="ARBA00022989"/>
    </source>
</evidence>
<evidence type="ECO:0000256" key="3">
    <source>
        <dbReference type="ARBA" id="ARBA00022448"/>
    </source>
</evidence>
<comment type="subcellular location">
    <subcellularLocation>
        <location evidence="1">Cell inner membrane</location>
        <topology evidence="1">Multi-pass membrane protein</topology>
    </subcellularLocation>
    <subcellularLocation>
        <location evidence="9">Cell membrane</location>
        <topology evidence="9">Multi-pass membrane protein</topology>
    </subcellularLocation>
</comment>
<feature type="transmembrane region" description="Helical" evidence="10">
    <location>
        <begin position="170"/>
        <end position="192"/>
    </location>
</feature>
<feature type="transmembrane region" description="Helical" evidence="10">
    <location>
        <begin position="369"/>
        <end position="395"/>
    </location>
</feature>
<dbReference type="PROSITE" id="PS00874">
    <property type="entry name" value="T2SP_F"/>
    <property type="match status" value="1"/>
</dbReference>
<dbReference type="EMBL" id="QOQW01000007">
    <property type="protein sequence ID" value="RCK80224.1"/>
    <property type="molecule type" value="Genomic_DNA"/>
</dbReference>
<keyword evidence="4" id="KW-1003">Cell membrane</keyword>
<keyword evidence="5" id="KW-0997">Cell inner membrane</keyword>
<feature type="domain" description="Type II secretion system protein GspF" evidence="11">
    <location>
        <begin position="71"/>
        <end position="193"/>
    </location>
</feature>
<protein>
    <submittedName>
        <fullName evidence="12">Type IV fimbrial assembly protein PilC</fullName>
    </submittedName>
</protein>
<dbReference type="GO" id="GO:0009306">
    <property type="term" value="P:protein secretion"/>
    <property type="evidence" value="ECO:0007669"/>
    <property type="project" value="InterPro"/>
</dbReference>
<dbReference type="InterPro" id="IPR018076">
    <property type="entry name" value="T2SS_GspF_dom"/>
</dbReference>
<dbReference type="FunFam" id="1.20.81.30:FF:000001">
    <property type="entry name" value="Type II secretion system protein F"/>
    <property type="match status" value="2"/>
</dbReference>
<dbReference type="GO" id="GO:0005886">
    <property type="term" value="C:plasma membrane"/>
    <property type="evidence" value="ECO:0007669"/>
    <property type="project" value="UniProtKB-SubCell"/>
</dbReference>
<dbReference type="PANTHER" id="PTHR30012">
    <property type="entry name" value="GENERAL SECRETION PATHWAY PROTEIN"/>
    <property type="match status" value="1"/>
</dbReference>
<dbReference type="InterPro" id="IPR001992">
    <property type="entry name" value="T2SS_GspF/T4SS_PilC_CS"/>
</dbReference>
<comment type="similarity">
    <text evidence="2 9">Belongs to the GSP F family.</text>
</comment>
<proteinExistence type="inferred from homology"/>
<dbReference type="AlphaFoldDB" id="A0A367ZQ01"/>
<keyword evidence="8 10" id="KW-0472">Membrane</keyword>
<evidence type="ECO:0000256" key="1">
    <source>
        <dbReference type="ARBA" id="ARBA00004429"/>
    </source>
</evidence>
<dbReference type="Pfam" id="PF00482">
    <property type="entry name" value="T2SSF"/>
    <property type="match status" value="2"/>
</dbReference>
<feature type="transmembrane region" description="Helical" evidence="10">
    <location>
        <begin position="223"/>
        <end position="241"/>
    </location>
</feature>
<dbReference type="Gene3D" id="1.20.81.30">
    <property type="entry name" value="Type II secretion system (T2SS), domain F"/>
    <property type="match status" value="2"/>
</dbReference>
<gene>
    <name evidence="12" type="ORF">OZSIB_3406</name>
</gene>
<keyword evidence="3 9" id="KW-0813">Transport</keyword>
<organism evidence="12 13">
    <name type="scientific">Candidatus Ozemobacter sibiricus</name>
    <dbReference type="NCBI Taxonomy" id="2268124"/>
    <lineage>
        <taxon>Bacteria</taxon>
        <taxon>Candidatus Ozemobacteria</taxon>
        <taxon>Candidatus Ozemobacterales</taxon>
        <taxon>Candidatus Ozemobacteraceae</taxon>
        <taxon>Candidatus Ozemobacter</taxon>
    </lineage>
</organism>
<dbReference type="PRINTS" id="PR00812">
    <property type="entry name" value="BCTERIALGSPF"/>
</dbReference>
<evidence type="ECO:0000256" key="4">
    <source>
        <dbReference type="ARBA" id="ARBA00022475"/>
    </source>
</evidence>
<evidence type="ECO:0000256" key="9">
    <source>
        <dbReference type="RuleBase" id="RU003923"/>
    </source>
</evidence>
<reference evidence="12 13" key="1">
    <citation type="submission" date="2018-05" db="EMBL/GenBank/DDBJ databases">
        <title>A metagenomic window into the 2 km-deep terrestrial subsurface aquifer revealed taxonomically and functionally diverse microbial community comprising novel uncultured bacterial lineages.</title>
        <authorList>
            <person name="Kadnikov V.V."/>
            <person name="Mardanov A.V."/>
            <person name="Beletsky A.V."/>
            <person name="Banks D."/>
            <person name="Pimenov N.V."/>
            <person name="Frank Y.A."/>
            <person name="Karnachuk O.V."/>
            <person name="Ravin N.V."/>
        </authorList>
    </citation>
    <scope>NUCLEOTIDE SEQUENCE [LARGE SCALE GENOMIC DNA]</scope>
    <source>
        <strain evidence="12">BY5</strain>
    </source>
</reference>
<evidence type="ECO:0000313" key="13">
    <source>
        <dbReference type="Proteomes" id="UP000252355"/>
    </source>
</evidence>
<evidence type="ECO:0000259" key="11">
    <source>
        <dbReference type="Pfam" id="PF00482"/>
    </source>
</evidence>
<name>A0A367ZQ01_9BACT</name>
<comment type="caution">
    <text evidence="12">The sequence shown here is derived from an EMBL/GenBank/DDBJ whole genome shotgun (WGS) entry which is preliminary data.</text>
</comment>